<dbReference type="EMBL" id="BMIQ01000001">
    <property type="protein sequence ID" value="GGD93507.1"/>
    <property type="molecule type" value="Genomic_DNA"/>
</dbReference>
<dbReference type="RefSeq" id="WP_188907109.1">
    <property type="nucleotide sequence ID" value="NZ_BMIQ01000001.1"/>
</dbReference>
<reference evidence="1" key="1">
    <citation type="journal article" date="2014" name="Int. J. Syst. Evol. Microbiol.">
        <title>Complete genome sequence of Corynebacterium casei LMG S-19264T (=DSM 44701T), isolated from a smear-ripened cheese.</title>
        <authorList>
            <consortium name="US DOE Joint Genome Institute (JGI-PGF)"/>
            <person name="Walter F."/>
            <person name="Albersmeier A."/>
            <person name="Kalinowski J."/>
            <person name="Ruckert C."/>
        </authorList>
    </citation>
    <scope>NUCLEOTIDE SEQUENCE</scope>
    <source>
        <strain evidence="1">CGMCC 1.15367</strain>
    </source>
</reference>
<sequence length="73" mass="8063">MRALIRLREIRQGKRSRWNVEIWRGDSLDGSRVYPDRPAARRVARAAAEDYGTVVILAGPDQAPAGVSQEGCA</sequence>
<gene>
    <name evidence="1" type="ORF">GCM10011390_10360</name>
</gene>
<organism evidence="1 2">
    <name type="scientific">Aureimonas endophytica</name>
    <dbReference type="NCBI Taxonomy" id="2027858"/>
    <lineage>
        <taxon>Bacteria</taxon>
        <taxon>Pseudomonadati</taxon>
        <taxon>Pseudomonadota</taxon>
        <taxon>Alphaproteobacteria</taxon>
        <taxon>Hyphomicrobiales</taxon>
        <taxon>Aurantimonadaceae</taxon>
        <taxon>Aureimonas</taxon>
    </lineage>
</organism>
<reference evidence="1" key="2">
    <citation type="submission" date="2020-09" db="EMBL/GenBank/DDBJ databases">
        <authorList>
            <person name="Sun Q."/>
            <person name="Zhou Y."/>
        </authorList>
    </citation>
    <scope>NUCLEOTIDE SEQUENCE</scope>
    <source>
        <strain evidence="1">CGMCC 1.15367</strain>
    </source>
</reference>
<evidence type="ECO:0000313" key="1">
    <source>
        <dbReference type="EMBL" id="GGD93507.1"/>
    </source>
</evidence>
<dbReference type="Proteomes" id="UP000644699">
    <property type="component" value="Unassembled WGS sequence"/>
</dbReference>
<comment type="caution">
    <text evidence="1">The sequence shown here is derived from an EMBL/GenBank/DDBJ whole genome shotgun (WGS) entry which is preliminary data.</text>
</comment>
<dbReference type="AlphaFoldDB" id="A0A916ZG66"/>
<name>A0A916ZG66_9HYPH</name>
<accession>A0A916ZG66</accession>
<keyword evidence="2" id="KW-1185">Reference proteome</keyword>
<protein>
    <submittedName>
        <fullName evidence="1">Uncharacterized protein</fullName>
    </submittedName>
</protein>
<evidence type="ECO:0000313" key="2">
    <source>
        <dbReference type="Proteomes" id="UP000644699"/>
    </source>
</evidence>
<proteinExistence type="predicted"/>